<dbReference type="Proteomes" id="UP001589575">
    <property type="component" value="Unassembled WGS sequence"/>
</dbReference>
<feature type="region of interest" description="Disordered" evidence="1">
    <location>
        <begin position="64"/>
        <end position="89"/>
    </location>
</feature>
<reference evidence="2 3" key="1">
    <citation type="submission" date="2024-09" db="EMBL/GenBank/DDBJ databases">
        <authorList>
            <person name="Sun Q."/>
            <person name="Mori K."/>
        </authorList>
    </citation>
    <scope>NUCLEOTIDE SEQUENCE [LARGE SCALE GENOMIC DNA]</scope>
    <source>
        <strain evidence="2 3">CCM 7609</strain>
    </source>
</reference>
<dbReference type="EMBL" id="JBHMFI010000001">
    <property type="protein sequence ID" value="MFB9071061.1"/>
    <property type="molecule type" value="Genomic_DNA"/>
</dbReference>
<feature type="compositionally biased region" description="Low complexity" evidence="1">
    <location>
        <begin position="144"/>
        <end position="161"/>
    </location>
</feature>
<evidence type="ECO:0000256" key="1">
    <source>
        <dbReference type="SAM" id="MobiDB-lite"/>
    </source>
</evidence>
<protein>
    <submittedName>
        <fullName evidence="2">Uncharacterized protein</fullName>
    </submittedName>
</protein>
<proteinExistence type="predicted"/>
<name>A0ABV5FWM3_9MICC</name>
<accession>A0ABV5FWM3</accession>
<gene>
    <name evidence="2" type="ORF">ACFFX0_07595</name>
</gene>
<organism evidence="2 3">
    <name type="scientific">Citricoccus parietis</name>
    <dbReference type="NCBI Taxonomy" id="592307"/>
    <lineage>
        <taxon>Bacteria</taxon>
        <taxon>Bacillati</taxon>
        <taxon>Actinomycetota</taxon>
        <taxon>Actinomycetes</taxon>
        <taxon>Micrococcales</taxon>
        <taxon>Micrococcaceae</taxon>
        <taxon>Citricoccus</taxon>
    </lineage>
</organism>
<keyword evidence="3" id="KW-1185">Reference proteome</keyword>
<comment type="caution">
    <text evidence="2">The sequence shown here is derived from an EMBL/GenBank/DDBJ whole genome shotgun (WGS) entry which is preliminary data.</text>
</comment>
<sequence length="219" mass="22613">MLWSIRTSRTGSARGGGSSISRGRYGSARWTSIIRSEGGFCSSKDMAQVGFPTTAVTGRCAVNVSRDPAGDQPPNRRTPWAASGRSPRRARAVTTVATCWLSKDEASVNAPSTVAGASARSPRAEKSSPPLPSTVSSAAWAPKRSTTVSSSPDSSSRAVTPPGRTQYRSCPGTTGSSPGCTNRGLARSSGSEVRSGRSRGAVTGIPPQGCLNNGRDALR</sequence>
<feature type="compositionally biased region" description="Low complexity" evidence="1">
    <location>
        <begin position="1"/>
        <end position="12"/>
    </location>
</feature>
<feature type="compositionally biased region" description="Polar residues" evidence="1">
    <location>
        <begin position="166"/>
        <end position="180"/>
    </location>
</feature>
<feature type="region of interest" description="Disordered" evidence="1">
    <location>
        <begin position="1"/>
        <end position="22"/>
    </location>
</feature>
<feature type="region of interest" description="Disordered" evidence="1">
    <location>
        <begin position="110"/>
        <end position="219"/>
    </location>
</feature>
<evidence type="ECO:0000313" key="2">
    <source>
        <dbReference type="EMBL" id="MFB9071061.1"/>
    </source>
</evidence>
<evidence type="ECO:0000313" key="3">
    <source>
        <dbReference type="Proteomes" id="UP001589575"/>
    </source>
</evidence>